<feature type="non-terminal residue" evidence="2">
    <location>
        <position position="1"/>
    </location>
</feature>
<comment type="caution">
    <text evidence="2">The sequence shown here is derived from an EMBL/GenBank/DDBJ whole genome shotgun (WGS) entry which is preliminary data.</text>
</comment>
<organism evidence="2 3">
    <name type="scientific">Prorocentrum cordatum</name>
    <dbReference type="NCBI Taxonomy" id="2364126"/>
    <lineage>
        <taxon>Eukaryota</taxon>
        <taxon>Sar</taxon>
        <taxon>Alveolata</taxon>
        <taxon>Dinophyceae</taxon>
        <taxon>Prorocentrales</taxon>
        <taxon>Prorocentraceae</taxon>
        <taxon>Prorocentrum</taxon>
    </lineage>
</organism>
<protein>
    <submittedName>
        <fullName evidence="2">Uncharacterized protein</fullName>
    </submittedName>
</protein>
<name>A0ABN9V711_9DINO</name>
<feature type="region of interest" description="Disordered" evidence="1">
    <location>
        <begin position="110"/>
        <end position="159"/>
    </location>
</feature>
<evidence type="ECO:0000313" key="3">
    <source>
        <dbReference type="Proteomes" id="UP001189429"/>
    </source>
</evidence>
<feature type="compositionally biased region" description="Low complexity" evidence="1">
    <location>
        <begin position="1"/>
        <end position="10"/>
    </location>
</feature>
<proteinExistence type="predicted"/>
<gene>
    <name evidence="2" type="ORF">PCOR1329_LOCUS54523</name>
</gene>
<feature type="non-terminal residue" evidence="2">
    <location>
        <position position="159"/>
    </location>
</feature>
<feature type="region of interest" description="Disordered" evidence="1">
    <location>
        <begin position="1"/>
        <end position="79"/>
    </location>
</feature>
<evidence type="ECO:0000256" key="1">
    <source>
        <dbReference type="SAM" id="MobiDB-lite"/>
    </source>
</evidence>
<dbReference type="EMBL" id="CAUYUJ010016664">
    <property type="protein sequence ID" value="CAK0867643.1"/>
    <property type="molecule type" value="Genomic_DNA"/>
</dbReference>
<keyword evidence="3" id="KW-1185">Reference proteome</keyword>
<accession>A0ABN9V711</accession>
<evidence type="ECO:0000313" key="2">
    <source>
        <dbReference type="EMBL" id="CAK0867643.1"/>
    </source>
</evidence>
<dbReference type="Proteomes" id="UP001189429">
    <property type="component" value="Unassembled WGS sequence"/>
</dbReference>
<reference evidence="2" key="1">
    <citation type="submission" date="2023-10" db="EMBL/GenBank/DDBJ databases">
        <authorList>
            <person name="Chen Y."/>
            <person name="Shah S."/>
            <person name="Dougan E. K."/>
            <person name="Thang M."/>
            <person name="Chan C."/>
        </authorList>
    </citation>
    <scope>NUCLEOTIDE SEQUENCE [LARGE SCALE GENOMIC DNA]</scope>
</reference>
<sequence length="159" mass="16679">VLVADAAAAPPRRRPTPRRPTPSPEGAAAGLPRRRAAPEAPPEAAGAEARAGKRMRAAPRGGAAAGEGPDQVDPYQFDPAEARRILARMEAPDGDWAPGWIFRRTPWHRAARGVGPKDPASPSSSDTEECSKCGCLSRTPPANRRRRRRGGGEVGGGPA</sequence>